<feature type="coiled-coil region" evidence="5">
    <location>
        <begin position="50"/>
        <end position="77"/>
    </location>
</feature>
<name>A0ABR2WAY0_9FUNG</name>
<dbReference type="PANTHER" id="PTHR13228:SF3">
    <property type="entry name" value="CONSERVED OLIGOMERIC GOLGI COMPLEX SUBUNIT 5"/>
    <property type="match status" value="1"/>
</dbReference>
<feature type="domain" description="Conserved oligomeric Golgi complex subunit 5 N-terminal" evidence="6">
    <location>
        <begin position="23"/>
        <end position="147"/>
    </location>
</feature>
<feature type="domain" description="Conserved oligomeric Golgi complex subunit 5 helical" evidence="7">
    <location>
        <begin position="177"/>
        <end position="385"/>
    </location>
</feature>
<comment type="subcellular location">
    <subcellularLocation>
        <location evidence="1">Golgi apparatus membrane</location>
        <topology evidence="1">Peripheral membrane protein</topology>
    </subcellularLocation>
</comment>
<dbReference type="Proteomes" id="UP001479436">
    <property type="component" value="Unassembled WGS sequence"/>
</dbReference>
<keyword evidence="9" id="KW-1185">Reference proteome</keyword>
<evidence type="ECO:0000256" key="5">
    <source>
        <dbReference type="SAM" id="Coils"/>
    </source>
</evidence>
<reference evidence="8 9" key="1">
    <citation type="submission" date="2023-04" db="EMBL/GenBank/DDBJ databases">
        <title>Genome of Basidiobolus ranarum AG-B5.</title>
        <authorList>
            <person name="Stajich J.E."/>
            <person name="Carter-House D."/>
            <person name="Gryganskyi A."/>
        </authorList>
    </citation>
    <scope>NUCLEOTIDE SEQUENCE [LARGE SCALE GENOMIC DNA]</scope>
    <source>
        <strain evidence="8 9">AG-B5</strain>
    </source>
</reference>
<organism evidence="8 9">
    <name type="scientific">Basidiobolus ranarum</name>
    <dbReference type="NCBI Taxonomy" id="34480"/>
    <lineage>
        <taxon>Eukaryota</taxon>
        <taxon>Fungi</taxon>
        <taxon>Fungi incertae sedis</taxon>
        <taxon>Zoopagomycota</taxon>
        <taxon>Entomophthoromycotina</taxon>
        <taxon>Basidiobolomycetes</taxon>
        <taxon>Basidiobolales</taxon>
        <taxon>Basidiobolaceae</taxon>
        <taxon>Basidiobolus</taxon>
    </lineage>
</organism>
<evidence type="ECO:0000256" key="4">
    <source>
        <dbReference type="ARBA" id="ARBA00023136"/>
    </source>
</evidence>
<dbReference type="Pfam" id="PF20649">
    <property type="entry name" value="COG5_C"/>
    <property type="match status" value="1"/>
</dbReference>
<protein>
    <recommendedName>
        <fullName evidence="2">Conserved oligomeric Golgi complex subunit 5</fullName>
    </recommendedName>
</protein>
<dbReference type="InterPro" id="IPR019465">
    <property type="entry name" value="Cog5"/>
</dbReference>
<evidence type="ECO:0000256" key="3">
    <source>
        <dbReference type="ARBA" id="ARBA00023034"/>
    </source>
</evidence>
<keyword evidence="5" id="KW-0175">Coiled coil</keyword>
<evidence type="ECO:0000313" key="9">
    <source>
        <dbReference type="Proteomes" id="UP001479436"/>
    </source>
</evidence>
<evidence type="ECO:0000256" key="2">
    <source>
        <dbReference type="ARBA" id="ARBA00020974"/>
    </source>
</evidence>
<dbReference type="InterPro" id="IPR048485">
    <property type="entry name" value="COG5_helical"/>
</dbReference>
<proteinExistence type="predicted"/>
<gene>
    <name evidence="8" type="ORF">K7432_000637</name>
</gene>
<evidence type="ECO:0000259" key="6">
    <source>
        <dbReference type="Pfam" id="PF10392"/>
    </source>
</evidence>
<dbReference type="PANTHER" id="PTHR13228">
    <property type="entry name" value="CONSERVED OLIGOMERIC GOLGI COMPLEX COMPONENT 5"/>
    <property type="match status" value="1"/>
</dbReference>
<sequence>MTSLTEGKSERRPPMIFEENYAEYLTKEFDPNDHAQVSIRLEDGDLTSSLQRLSHNIEDLEAYLKNYVAENNEELIERVYGIGHLEKGLEGVKHNVSSMTESLARLRSKVRVPYEQILGYTTQLERLQNASDVLRRVMRFLQLAHRLETQVQGGDREFTSAALSLRELDTFLSDPDLEGINVVDAEKPDINNYRSHVVEAADKLLLDGLQTQNQTDIASGLQIFYNLNEMEERVCEILNDINDNVLIDIQLTFDMSLLQKELRDAGIEYSGVTKRMKDFTNPGNGAWTAALWSKLEKLMDNMSEACNKVYLLDRVLSLKRDPATHVSFQDGLVQMLESSVVNFFWRNLATNFEAELKDAGRRSTLLQQTLQTGYPKLLNLFHQFFSRIAVHTGYTLGYNHQSPEAILLLATISAYESSYIAKSASRLLEMVNATFPTSGFRMMPKKEEFVQALKVITGELDIAKFDSQLLAAVSKNIIKCLTSIKTKIETWISRDNTAYVIIFSGGLTAAQNNNIEMVNNMYFFRQAFLKFVEDLPHDVHNTFENSLDNIQKLYQSVIQGLIRQFVKELELVILKVHREDFASTNAGDHMSSNASQYINELAGKFRHIQREYLSKFSCGDEGKEWIIDLTRRVVIYFLRHASLAHPLSEMGKLKLTGDMTQLEFVVNQILAAHGLGLSSLGEAYRALRAFRFLMFLDLEEILTSSQTESLPYIYQIHHLFVRGDPSIPMPHVYEGQSELQYSDWLDSHSDLEAYQLISQCLDSYSNTQKQKNKEVIDVYPVLRQVLEKAIANTQ</sequence>
<dbReference type="Pfam" id="PF10392">
    <property type="entry name" value="COG5_N"/>
    <property type="match status" value="1"/>
</dbReference>
<dbReference type="EMBL" id="JASJQH010006887">
    <property type="protein sequence ID" value="KAK9729002.1"/>
    <property type="molecule type" value="Genomic_DNA"/>
</dbReference>
<keyword evidence="4" id="KW-0472">Membrane</keyword>
<dbReference type="InterPro" id="IPR049176">
    <property type="entry name" value="COG5_N"/>
</dbReference>
<accession>A0ABR2WAY0</accession>
<evidence type="ECO:0000313" key="8">
    <source>
        <dbReference type="EMBL" id="KAK9729002.1"/>
    </source>
</evidence>
<comment type="caution">
    <text evidence="8">The sequence shown here is derived from an EMBL/GenBank/DDBJ whole genome shotgun (WGS) entry which is preliminary data.</text>
</comment>
<evidence type="ECO:0000256" key="1">
    <source>
        <dbReference type="ARBA" id="ARBA00004395"/>
    </source>
</evidence>
<keyword evidence="3" id="KW-0333">Golgi apparatus</keyword>
<evidence type="ECO:0000259" key="7">
    <source>
        <dbReference type="Pfam" id="PF20649"/>
    </source>
</evidence>